<keyword evidence="2" id="KW-1185">Reference proteome</keyword>
<gene>
    <name evidence="1" type="ORF">CDAR_182451</name>
</gene>
<dbReference type="Proteomes" id="UP001054837">
    <property type="component" value="Unassembled WGS sequence"/>
</dbReference>
<name>A0AAV4U5G9_9ARAC</name>
<sequence>MLESSGIKTKEQISRTFPLHSSLYQRPRARWQLNGCSGELRPLGLKAKEVISRTLLIKGLVPAGMKENRNPSEMKEGKE</sequence>
<reference evidence="1 2" key="1">
    <citation type="submission" date="2021-06" db="EMBL/GenBank/DDBJ databases">
        <title>Caerostris darwini draft genome.</title>
        <authorList>
            <person name="Kono N."/>
            <person name="Arakawa K."/>
        </authorList>
    </citation>
    <scope>NUCLEOTIDE SEQUENCE [LARGE SCALE GENOMIC DNA]</scope>
</reference>
<comment type="caution">
    <text evidence="1">The sequence shown here is derived from an EMBL/GenBank/DDBJ whole genome shotgun (WGS) entry which is preliminary data.</text>
</comment>
<protein>
    <submittedName>
        <fullName evidence="1">Uncharacterized protein</fullName>
    </submittedName>
</protein>
<dbReference type="EMBL" id="BPLQ01010733">
    <property type="protein sequence ID" value="GIY53039.1"/>
    <property type="molecule type" value="Genomic_DNA"/>
</dbReference>
<accession>A0AAV4U5G9</accession>
<dbReference type="AlphaFoldDB" id="A0AAV4U5G9"/>
<organism evidence="1 2">
    <name type="scientific">Caerostris darwini</name>
    <dbReference type="NCBI Taxonomy" id="1538125"/>
    <lineage>
        <taxon>Eukaryota</taxon>
        <taxon>Metazoa</taxon>
        <taxon>Ecdysozoa</taxon>
        <taxon>Arthropoda</taxon>
        <taxon>Chelicerata</taxon>
        <taxon>Arachnida</taxon>
        <taxon>Araneae</taxon>
        <taxon>Araneomorphae</taxon>
        <taxon>Entelegynae</taxon>
        <taxon>Araneoidea</taxon>
        <taxon>Araneidae</taxon>
        <taxon>Caerostris</taxon>
    </lineage>
</organism>
<evidence type="ECO:0000313" key="1">
    <source>
        <dbReference type="EMBL" id="GIY53039.1"/>
    </source>
</evidence>
<proteinExistence type="predicted"/>
<evidence type="ECO:0000313" key="2">
    <source>
        <dbReference type="Proteomes" id="UP001054837"/>
    </source>
</evidence>